<evidence type="ECO:0000256" key="1">
    <source>
        <dbReference type="ARBA" id="ARBA00022553"/>
    </source>
</evidence>
<dbReference type="InterPro" id="IPR029016">
    <property type="entry name" value="GAF-like_dom_sf"/>
</dbReference>
<dbReference type="InterPro" id="IPR035965">
    <property type="entry name" value="PAS-like_dom_sf"/>
</dbReference>
<feature type="domain" description="PAS" evidence="8">
    <location>
        <begin position="550"/>
        <end position="621"/>
    </location>
</feature>
<dbReference type="RefSeq" id="WP_379706123.1">
    <property type="nucleotide sequence ID" value="NZ_JBHTAT010000001.1"/>
</dbReference>
<dbReference type="SUPFAM" id="SSF55785">
    <property type="entry name" value="PYP-like sensor domain (PAS domain)"/>
    <property type="match status" value="3"/>
</dbReference>
<dbReference type="SMART" id="SM00448">
    <property type="entry name" value="REC"/>
    <property type="match status" value="1"/>
</dbReference>
<dbReference type="SUPFAM" id="SSF47384">
    <property type="entry name" value="Homodimeric domain of signal transducing histidine kinase"/>
    <property type="match status" value="1"/>
</dbReference>
<dbReference type="Gene3D" id="3.30.450.40">
    <property type="match status" value="1"/>
</dbReference>
<dbReference type="InterPro" id="IPR011006">
    <property type="entry name" value="CheY-like_superfamily"/>
</dbReference>
<evidence type="ECO:0000259" key="8">
    <source>
        <dbReference type="PROSITE" id="PS50112"/>
    </source>
</evidence>
<dbReference type="PROSITE" id="PS50113">
    <property type="entry name" value="PAC"/>
    <property type="match status" value="2"/>
</dbReference>
<dbReference type="InterPro" id="IPR003594">
    <property type="entry name" value="HATPase_dom"/>
</dbReference>
<dbReference type="PANTHER" id="PTHR44757">
    <property type="entry name" value="DIGUANYLATE CYCLASE DGCP"/>
    <property type="match status" value="1"/>
</dbReference>
<evidence type="ECO:0000256" key="4">
    <source>
        <dbReference type="PROSITE-ProRule" id="PRU00169"/>
    </source>
</evidence>
<evidence type="ECO:0000256" key="5">
    <source>
        <dbReference type="SAM" id="Coils"/>
    </source>
</evidence>
<proteinExistence type="predicted"/>
<dbReference type="InterPro" id="IPR036890">
    <property type="entry name" value="HATPase_C_sf"/>
</dbReference>
<feature type="coiled-coil region" evidence="5">
    <location>
        <begin position="659"/>
        <end position="686"/>
    </location>
</feature>
<dbReference type="SUPFAM" id="SSF55781">
    <property type="entry name" value="GAF domain-like"/>
    <property type="match status" value="1"/>
</dbReference>
<dbReference type="GO" id="GO:0016301">
    <property type="term" value="F:kinase activity"/>
    <property type="evidence" value="ECO:0007669"/>
    <property type="project" value="UniProtKB-KW"/>
</dbReference>
<gene>
    <name evidence="10" type="ORF">ACFQKE_15875</name>
</gene>
<feature type="domain" description="PAC" evidence="9">
    <location>
        <begin position="623"/>
        <end position="675"/>
    </location>
</feature>
<dbReference type="Gene3D" id="3.30.565.10">
    <property type="entry name" value="Histidine kinase-like ATPase, C-terminal domain"/>
    <property type="match status" value="1"/>
</dbReference>
<dbReference type="Pfam" id="PF08448">
    <property type="entry name" value="PAS_4"/>
    <property type="match status" value="1"/>
</dbReference>
<dbReference type="SMART" id="SM00086">
    <property type="entry name" value="PAC"/>
    <property type="match status" value="2"/>
</dbReference>
<dbReference type="InterPro" id="IPR000700">
    <property type="entry name" value="PAS-assoc_C"/>
</dbReference>
<dbReference type="NCBIfam" id="TIGR00229">
    <property type="entry name" value="sensory_box"/>
    <property type="match status" value="3"/>
</dbReference>
<keyword evidence="1 4" id="KW-0597">Phosphoprotein</keyword>
<keyword evidence="2" id="KW-0808">Transferase</keyword>
<dbReference type="InterPro" id="IPR004358">
    <property type="entry name" value="Sig_transdc_His_kin-like_C"/>
</dbReference>
<dbReference type="Pfam" id="PF00512">
    <property type="entry name" value="HisKA"/>
    <property type="match status" value="1"/>
</dbReference>
<reference evidence="10 11" key="1">
    <citation type="journal article" date="2019" name="Int. J. Syst. Evol. Microbiol.">
        <title>The Global Catalogue of Microorganisms (GCM) 10K type strain sequencing project: providing services to taxonomists for standard genome sequencing and annotation.</title>
        <authorList>
            <consortium name="The Broad Institute Genomics Platform"/>
            <consortium name="The Broad Institute Genome Sequencing Center for Infectious Disease"/>
            <person name="Wu L."/>
            <person name="Ma J."/>
        </authorList>
    </citation>
    <scope>NUCLEOTIDE SEQUENCE [LARGE SCALE GENOMIC DNA]</scope>
    <source>
        <strain evidence="10 11">GX21</strain>
    </source>
</reference>
<dbReference type="InterPro" id="IPR036097">
    <property type="entry name" value="HisK_dim/P_sf"/>
</dbReference>
<feature type="domain" description="PAS" evidence="8">
    <location>
        <begin position="430"/>
        <end position="472"/>
    </location>
</feature>
<dbReference type="Pfam" id="PF02518">
    <property type="entry name" value="HATPase_c"/>
    <property type="match status" value="1"/>
</dbReference>
<dbReference type="InterPro" id="IPR001610">
    <property type="entry name" value="PAC"/>
</dbReference>
<evidence type="ECO:0000256" key="2">
    <source>
        <dbReference type="ARBA" id="ARBA00022679"/>
    </source>
</evidence>
<evidence type="ECO:0000259" key="7">
    <source>
        <dbReference type="PROSITE" id="PS50110"/>
    </source>
</evidence>
<dbReference type="SMART" id="SM00091">
    <property type="entry name" value="PAS"/>
    <property type="match status" value="3"/>
</dbReference>
<dbReference type="CDD" id="cd00075">
    <property type="entry name" value="HATPase"/>
    <property type="match status" value="1"/>
</dbReference>
<dbReference type="EMBL" id="JBHTAT010000001">
    <property type="protein sequence ID" value="MFC7256765.1"/>
    <property type="molecule type" value="Genomic_DNA"/>
</dbReference>
<evidence type="ECO:0000313" key="10">
    <source>
        <dbReference type="EMBL" id="MFC7256765.1"/>
    </source>
</evidence>
<dbReference type="SMART" id="SM00387">
    <property type="entry name" value="HATPase_c"/>
    <property type="match status" value="1"/>
</dbReference>
<dbReference type="PROSITE" id="PS50110">
    <property type="entry name" value="RESPONSE_REGULATORY"/>
    <property type="match status" value="1"/>
</dbReference>
<dbReference type="CDD" id="cd00082">
    <property type="entry name" value="HisKA"/>
    <property type="match status" value="1"/>
</dbReference>
<feature type="domain" description="PAS" evidence="8">
    <location>
        <begin position="308"/>
        <end position="354"/>
    </location>
</feature>
<keyword evidence="5" id="KW-0175">Coiled coil</keyword>
<feature type="modified residue" description="4-aspartylphosphate" evidence="4">
    <location>
        <position position="60"/>
    </location>
</feature>
<keyword evidence="3" id="KW-0418">Kinase</keyword>
<evidence type="ECO:0000256" key="3">
    <source>
        <dbReference type="ARBA" id="ARBA00022777"/>
    </source>
</evidence>
<dbReference type="SMART" id="SM00065">
    <property type="entry name" value="GAF"/>
    <property type="match status" value="1"/>
</dbReference>
<dbReference type="CDD" id="cd00130">
    <property type="entry name" value="PAS"/>
    <property type="match status" value="3"/>
</dbReference>
<dbReference type="PRINTS" id="PR00344">
    <property type="entry name" value="BCTRLSENSOR"/>
</dbReference>
<dbReference type="SUPFAM" id="SSF55874">
    <property type="entry name" value="ATPase domain of HSP90 chaperone/DNA topoisomerase II/histidine kinase"/>
    <property type="match status" value="1"/>
</dbReference>
<feature type="domain" description="Response regulatory" evidence="7">
    <location>
        <begin position="9"/>
        <end position="125"/>
    </location>
</feature>
<comment type="caution">
    <text evidence="10">The sequence shown here is derived from an EMBL/GenBank/DDBJ whole genome shotgun (WGS) entry which is preliminary data.</text>
</comment>
<dbReference type="Proteomes" id="UP001596434">
    <property type="component" value="Unassembled WGS sequence"/>
</dbReference>
<name>A0ABD6A1F0_9EURY</name>
<accession>A0ABD6A1F0</accession>
<dbReference type="PROSITE" id="PS50112">
    <property type="entry name" value="PAS"/>
    <property type="match status" value="3"/>
</dbReference>
<evidence type="ECO:0000313" key="11">
    <source>
        <dbReference type="Proteomes" id="UP001596434"/>
    </source>
</evidence>
<dbReference type="InterPro" id="IPR003018">
    <property type="entry name" value="GAF"/>
</dbReference>
<feature type="domain" description="PAC" evidence="9">
    <location>
        <begin position="379"/>
        <end position="433"/>
    </location>
</feature>
<dbReference type="Gene3D" id="1.10.287.130">
    <property type="match status" value="1"/>
</dbReference>
<dbReference type="GeneID" id="96955159"/>
<dbReference type="AlphaFoldDB" id="A0ABD6A1F0"/>
<dbReference type="Pfam" id="PF13426">
    <property type="entry name" value="PAS_9"/>
    <property type="match status" value="2"/>
</dbReference>
<dbReference type="SMART" id="SM00388">
    <property type="entry name" value="HisKA"/>
    <property type="match status" value="1"/>
</dbReference>
<dbReference type="InterPro" id="IPR003661">
    <property type="entry name" value="HisK_dim/P_dom"/>
</dbReference>
<dbReference type="InterPro" id="IPR000014">
    <property type="entry name" value="PAS"/>
</dbReference>
<evidence type="ECO:0000259" key="9">
    <source>
        <dbReference type="PROSITE" id="PS50113"/>
    </source>
</evidence>
<feature type="domain" description="Histidine kinase" evidence="6">
    <location>
        <begin position="686"/>
        <end position="903"/>
    </location>
</feature>
<organism evidence="10 11">
    <name type="scientific">Haloplanus litoreus</name>
    <dbReference type="NCBI Taxonomy" id="767515"/>
    <lineage>
        <taxon>Archaea</taxon>
        <taxon>Methanobacteriati</taxon>
        <taxon>Methanobacteriota</taxon>
        <taxon>Stenosarchaea group</taxon>
        <taxon>Halobacteria</taxon>
        <taxon>Halobacteriales</taxon>
        <taxon>Haloferacaceae</taxon>
        <taxon>Haloplanus</taxon>
    </lineage>
</organism>
<keyword evidence="11" id="KW-1185">Reference proteome</keyword>
<protein>
    <submittedName>
        <fullName evidence="10">PAS domain S-box protein</fullName>
    </submittedName>
</protein>
<dbReference type="PANTHER" id="PTHR44757:SF2">
    <property type="entry name" value="BIOFILM ARCHITECTURE MAINTENANCE PROTEIN MBAA"/>
    <property type="match status" value="1"/>
</dbReference>
<dbReference type="CDD" id="cd00156">
    <property type="entry name" value="REC"/>
    <property type="match status" value="1"/>
</dbReference>
<dbReference type="PROSITE" id="PS50109">
    <property type="entry name" value="HIS_KIN"/>
    <property type="match status" value="1"/>
</dbReference>
<dbReference type="SUPFAM" id="SSF52172">
    <property type="entry name" value="CheY-like"/>
    <property type="match status" value="1"/>
</dbReference>
<dbReference type="InterPro" id="IPR001789">
    <property type="entry name" value="Sig_transdc_resp-reg_receiver"/>
</dbReference>
<dbReference type="Gene3D" id="3.40.50.2300">
    <property type="match status" value="1"/>
</dbReference>
<dbReference type="Gene3D" id="3.30.450.20">
    <property type="entry name" value="PAS domain"/>
    <property type="match status" value="3"/>
</dbReference>
<evidence type="ECO:0000259" key="6">
    <source>
        <dbReference type="PROSITE" id="PS50109"/>
    </source>
</evidence>
<dbReference type="InterPro" id="IPR052155">
    <property type="entry name" value="Biofilm_reg_signaling"/>
</dbReference>
<dbReference type="Pfam" id="PF00072">
    <property type="entry name" value="Response_reg"/>
    <property type="match status" value="1"/>
</dbReference>
<dbReference type="InterPro" id="IPR005467">
    <property type="entry name" value="His_kinase_dom"/>
</dbReference>
<dbReference type="Pfam" id="PF13185">
    <property type="entry name" value="GAF_2"/>
    <property type="match status" value="1"/>
</dbReference>
<dbReference type="InterPro" id="IPR013656">
    <property type="entry name" value="PAS_4"/>
</dbReference>
<sequence>MGETTASARVLLVDDDREFAATTADYLGGQSDSLVVETATSADDALDRLSRTTFDCVVSDWGVTETDGVAFLTAIREVHGDRPVIVFTNADCEAVASDALAAGATDYLRKRAGTAVYDLLATRIDHAIERQRATQPPTADRNGRLAGAVCRGLVRAETRTEIERRVCEAIDDIGVYPAAWIGEYDAERGVVEPRAAAGFDTDRLDDVDVAAGGGPTGRAVRTRHQVVTCDVTDVDAADPRHEDVADHGYPASAAVPLCDDGDCYGVLRLYASHADAFGEREREGLTELGTDVAGAIARVEAQACRQRRNRQFRSAVEHAGHVVLITDDEGRITFVNDAFESVTGYTATEAIGRQPSMLQSGHHDETFYRDLWATISSGEVWEGEVVNERKDGSQYVIDQTIAPITDDEGDLTGFVAINRDVTARKERELNLAFLKRAIDQAGIGIGTYDGDGYATYVNERLAELFGTDREELRTQHMSSLDPGLDRERFPEYWASFDDGERRIYDTQVARLDTGERLPVEVVTSRVRIDDDVYQVNTVRNAAERKRQKRDLERFRSAVEHAGHSVLITDADGRIEYVNDAFETTSGYTAAEAIGCTPALLQSGEHDEAFYRDLWETILDGDVWQGEVINERQDGERYVVDQTIAPITDDESDLTGFVAINRDVTELKTYERELEAQNDRLKQYGQTVAHDLRNPLALLDAELKQFRATVDGEGVDADEVRDLCASIGSTVERMEALIEDLLAMAEHGQRVLDAEPVSLEAVAGSAWSQLDTDAAELSVQDTDIDADPDRLRELLSNLFRNSLEHGSTRSRTAPGEDVEHVADVHVRVQPLDFSAGFAVEDDGPGIPPDERDDVFERGFTTAADGTGFGLAIVERIAEAHGWTASVTESRDGGARFEFRVDGGSEE</sequence>